<evidence type="ECO:0000256" key="1">
    <source>
        <dbReference type="SAM" id="MobiDB-lite"/>
    </source>
</evidence>
<feature type="signal peptide" evidence="2">
    <location>
        <begin position="1"/>
        <end position="17"/>
    </location>
</feature>
<feature type="compositionally biased region" description="Polar residues" evidence="1">
    <location>
        <begin position="61"/>
        <end position="73"/>
    </location>
</feature>
<evidence type="ECO:0000256" key="2">
    <source>
        <dbReference type="SAM" id="SignalP"/>
    </source>
</evidence>
<feature type="chain" id="PRO_5038082064" evidence="2">
    <location>
        <begin position="18"/>
        <end position="118"/>
    </location>
</feature>
<dbReference type="WBParaSite" id="PSAMB.scaffold8605size6032.g31576.t1">
    <property type="protein sequence ID" value="PSAMB.scaffold8605size6032.g31576.t1"/>
    <property type="gene ID" value="PSAMB.scaffold8605size6032.g31576"/>
</dbReference>
<feature type="region of interest" description="Disordered" evidence="1">
    <location>
        <begin position="61"/>
        <end position="86"/>
    </location>
</feature>
<organism evidence="3 4">
    <name type="scientific">Plectus sambesii</name>
    <dbReference type="NCBI Taxonomy" id="2011161"/>
    <lineage>
        <taxon>Eukaryota</taxon>
        <taxon>Metazoa</taxon>
        <taxon>Ecdysozoa</taxon>
        <taxon>Nematoda</taxon>
        <taxon>Chromadorea</taxon>
        <taxon>Plectida</taxon>
        <taxon>Plectina</taxon>
        <taxon>Plectoidea</taxon>
        <taxon>Plectidae</taxon>
        <taxon>Plectus</taxon>
    </lineage>
</organism>
<evidence type="ECO:0000313" key="3">
    <source>
        <dbReference type="Proteomes" id="UP000887566"/>
    </source>
</evidence>
<evidence type="ECO:0000313" key="4">
    <source>
        <dbReference type="WBParaSite" id="PSAMB.scaffold8605size6032.g31576.t1"/>
    </source>
</evidence>
<dbReference type="Proteomes" id="UP000887566">
    <property type="component" value="Unplaced"/>
</dbReference>
<dbReference type="AlphaFoldDB" id="A0A914XH84"/>
<proteinExistence type="predicted"/>
<keyword evidence="2" id="KW-0732">Signal</keyword>
<sequence>MGVDVVLLLRAIAYSVAYIGSEQDSSVAKIIWTFAPHVSFIEGLAYDRERCERPDTLMSMRSGTSVSAPTQAPFSDAGCDQRSPRANGTVRAVTGYALTIHRSVCAMTRSPTWSGNAG</sequence>
<reference evidence="4" key="1">
    <citation type="submission" date="2022-11" db="UniProtKB">
        <authorList>
            <consortium name="WormBaseParasite"/>
        </authorList>
    </citation>
    <scope>IDENTIFICATION</scope>
</reference>
<protein>
    <submittedName>
        <fullName evidence="4">Uncharacterized protein</fullName>
    </submittedName>
</protein>
<keyword evidence="3" id="KW-1185">Reference proteome</keyword>
<name>A0A914XH84_9BILA</name>
<accession>A0A914XH84</accession>